<dbReference type="OrthoDB" id="5145315at2"/>
<evidence type="ECO:0000259" key="2">
    <source>
        <dbReference type="Pfam" id="PF04073"/>
    </source>
</evidence>
<dbReference type="Pfam" id="PF04073">
    <property type="entry name" value="tRNA_edit"/>
    <property type="match status" value="1"/>
</dbReference>
<comment type="caution">
    <text evidence="3">The sequence shown here is derived from an EMBL/GenBank/DDBJ whole genome shotgun (WGS) entry which is preliminary data.</text>
</comment>
<comment type="similarity">
    <text evidence="1">Belongs to the PRORSD1 family.</text>
</comment>
<dbReference type="PANTHER" id="PTHR31423">
    <property type="entry name" value="YBAK DOMAIN-CONTAINING PROTEIN"/>
    <property type="match status" value="1"/>
</dbReference>
<dbReference type="GO" id="GO:0002161">
    <property type="term" value="F:aminoacyl-tRNA deacylase activity"/>
    <property type="evidence" value="ECO:0007669"/>
    <property type="project" value="InterPro"/>
</dbReference>
<dbReference type="AlphaFoldDB" id="A0A367XKI3"/>
<dbReference type="InterPro" id="IPR040285">
    <property type="entry name" value="ProX/PRXD1"/>
</dbReference>
<dbReference type="GO" id="GO:0003677">
    <property type="term" value="F:DNA binding"/>
    <property type="evidence" value="ECO:0007669"/>
    <property type="project" value="UniProtKB-KW"/>
</dbReference>
<feature type="domain" description="YbaK/aminoacyl-tRNA synthetase-associated" evidence="2">
    <location>
        <begin position="24"/>
        <end position="151"/>
    </location>
</feature>
<dbReference type="EMBL" id="JPWH01000001">
    <property type="protein sequence ID" value="RCK54177.1"/>
    <property type="molecule type" value="Genomic_DNA"/>
</dbReference>
<dbReference type="SUPFAM" id="SSF55826">
    <property type="entry name" value="YbaK/ProRS associated domain"/>
    <property type="match status" value="1"/>
</dbReference>
<gene>
    <name evidence="3" type="ORF">TH25_02300</name>
</gene>
<dbReference type="Gene3D" id="3.90.960.10">
    <property type="entry name" value="YbaK/aminoacyl-tRNA synthetase-associated domain"/>
    <property type="match status" value="1"/>
</dbReference>
<dbReference type="Proteomes" id="UP000252517">
    <property type="component" value="Unassembled WGS sequence"/>
</dbReference>
<protein>
    <submittedName>
        <fullName evidence="3">DNA-binding protein</fullName>
    </submittedName>
</protein>
<sequence>MDDPSTHLFAYLDKLGITVSTVEHAPLFTVEESQSLRGDLPGMHSKNLFLKDKKGALWLVVAEEERQIRLNHLHKKLGCNRLSFGNADLLKEVLGVVPGSVTPFALINDQERQVNVAFDRAFFTREDTLLNFHPLRNDRTTAISPAGLQKFVTSLGYTPQMVDLDEEFAASD</sequence>
<proteinExistence type="inferred from homology"/>
<keyword evidence="3" id="KW-0238">DNA-binding</keyword>
<organism evidence="3 4">
    <name type="scientific">Thalassospira profundimaris</name>
    <dbReference type="NCBI Taxonomy" id="502049"/>
    <lineage>
        <taxon>Bacteria</taxon>
        <taxon>Pseudomonadati</taxon>
        <taxon>Pseudomonadota</taxon>
        <taxon>Alphaproteobacteria</taxon>
        <taxon>Rhodospirillales</taxon>
        <taxon>Thalassospiraceae</taxon>
        <taxon>Thalassospira</taxon>
    </lineage>
</organism>
<dbReference type="InterPro" id="IPR036754">
    <property type="entry name" value="YbaK/aa-tRNA-synt-asso_dom_sf"/>
</dbReference>
<reference evidence="3 4" key="1">
    <citation type="submission" date="2014-07" db="EMBL/GenBank/DDBJ databases">
        <title>Draft genome sequence of Thalassospira profundimaris S25-3-2.</title>
        <authorList>
            <person name="Lai Q."/>
            <person name="Shao Z."/>
        </authorList>
    </citation>
    <scope>NUCLEOTIDE SEQUENCE [LARGE SCALE GENOMIC DNA]</scope>
    <source>
        <strain evidence="3 4">S25-3-2</strain>
    </source>
</reference>
<dbReference type="RefSeq" id="WP_114086954.1">
    <property type="nucleotide sequence ID" value="NZ_JPWH01000001.1"/>
</dbReference>
<evidence type="ECO:0000313" key="3">
    <source>
        <dbReference type="EMBL" id="RCK54177.1"/>
    </source>
</evidence>
<accession>A0A367XKI3</accession>
<evidence type="ECO:0000313" key="4">
    <source>
        <dbReference type="Proteomes" id="UP000252517"/>
    </source>
</evidence>
<dbReference type="InterPro" id="IPR007214">
    <property type="entry name" value="YbaK/aa-tRNA-synth-assoc-dom"/>
</dbReference>
<dbReference type="PANTHER" id="PTHR31423:SF3">
    <property type="entry name" value="PROLYL-TRNA SYNTHETASE ASSOCIATED DOMAIN-CONTAINING PROTEIN 1-RELATED"/>
    <property type="match status" value="1"/>
</dbReference>
<name>A0A367XKI3_9PROT</name>
<dbReference type="CDD" id="cd04335">
    <property type="entry name" value="PrdX_deacylase"/>
    <property type="match status" value="1"/>
</dbReference>
<dbReference type="FunFam" id="3.90.960.10:FF:000005">
    <property type="entry name" value="Putative prolyl-tRNA synthetase"/>
    <property type="match status" value="1"/>
</dbReference>
<evidence type="ECO:0000256" key="1">
    <source>
        <dbReference type="ARBA" id="ARBA00010201"/>
    </source>
</evidence>